<dbReference type="Pfam" id="PF00090">
    <property type="entry name" value="TSP_1"/>
    <property type="match status" value="6"/>
</dbReference>
<evidence type="ECO:0000256" key="10">
    <source>
        <dbReference type="PROSITE-ProRule" id="PRU00276"/>
    </source>
</evidence>
<keyword evidence="6 10" id="KW-0862">Zinc</keyword>
<dbReference type="InterPro" id="IPR041645">
    <property type="entry name" value="ADAMTS_CR_2"/>
</dbReference>
<dbReference type="InterPro" id="IPR057401">
    <property type="entry name" value="Adt-1/2-like_dom"/>
</dbReference>
<dbReference type="GO" id="GO:0005576">
    <property type="term" value="C:extracellular region"/>
    <property type="evidence" value="ECO:0007669"/>
    <property type="project" value="UniProtKB-SubCell"/>
</dbReference>
<evidence type="ECO:0000256" key="11">
    <source>
        <dbReference type="SAM" id="MobiDB-lite"/>
    </source>
</evidence>
<dbReference type="SUPFAM" id="SSF82895">
    <property type="entry name" value="TSP-1 type 1 repeat"/>
    <property type="match status" value="6"/>
</dbReference>
<dbReference type="Gene3D" id="2.20.100.10">
    <property type="entry name" value="Thrombospondin type-1 (TSP1) repeat"/>
    <property type="match status" value="7"/>
</dbReference>
<gene>
    <name evidence="14" type="ORF">niasHT_032897</name>
</gene>
<evidence type="ECO:0000256" key="7">
    <source>
        <dbReference type="ARBA" id="ARBA00023049"/>
    </source>
</evidence>
<evidence type="ECO:0000256" key="5">
    <source>
        <dbReference type="ARBA" id="ARBA00022801"/>
    </source>
</evidence>
<dbReference type="EMBL" id="JBICBT010001144">
    <property type="protein sequence ID" value="KAL3080869.1"/>
    <property type="molecule type" value="Genomic_DNA"/>
</dbReference>
<feature type="signal peptide" evidence="12">
    <location>
        <begin position="1"/>
        <end position="22"/>
    </location>
</feature>
<keyword evidence="15" id="KW-1185">Reference proteome</keyword>
<evidence type="ECO:0000256" key="9">
    <source>
        <dbReference type="ARBA" id="ARBA00023180"/>
    </source>
</evidence>
<dbReference type="InterPro" id="IPR000884">
    <property type="entry name" value="TSP1_rpt"/>
</dbReference>
<name>A0ABD2IL92_9BILA</name>
<keyword evidence="3" id="KW-0645">Protease</keyword>
<dbReference type="Gene3D" id="3.40.390.10">
    <property type="entry name" value="Collagenase (Catalytic Domain)"/>
    <property type="match status" value="1"/>
</dbReference>
<dbReference type="Gene3D" id="3.40.1620.60">
    <property type="match status" value="1"/>
</dbReference>
<keyword evidence="4 10" id="KW-0479">Metal-binding</keyword>
<evidence type="ECO:0000313" key="14">
    <source>
        <dbReference type="EMBL" id="KAL3080869.1"/>
    </source>
</evidence>
<keyword evidence="9" id="KW-0325">Glycoprotein</keyword>
<keyword evidence="8" id="KW-1015">Disulfide bond</keyword>
<dbReference type="Pfam" id="PF17771">
    <property type="entry name" value="ADAMTS_CR_2"/>
    <property type="match status" value="1"/>
</dbReference>
<dbReference type="SUPFAM" id="SSF55486">
    <property type="entry name" value="Metalloproteases ('zincins'), catalytic domain"/>
    <property type="match status" value="1"/>
</dbReference>
<keyword evidence="5" id="KW-0378">Hydrolase</keyword>
<dbReference type="GO" id="GO:0008237">
    <property type="term" value="F:metallopeptidase activity"/>
    <property type="evidence" value="ECO:0007669"/>
    <property type="project" value="UniProtKB-KW"/>
</dbReference>
<dbReference type="PROSITE" id="PS50092">
    <property type="entry name" value="TSP1"/>
    <property type="match status" value="7"/>
</dbReference>
<comment type="caution">
    <text evidence="10">Lacks conserved residue(s) required for the propagation of feature annotation.</text>
</comment>
<organism evidence="14 15">
    <name type="scientific">Heterodera trifolii</name>
    <dbReference type="NCBI Taxonomy" id="157864"/>
    <lineage>
        <taxon>Eukaryota</taxon>
        <taxon>Metazoa</taxon>
        <taxon>Ecdysozoa</taxon>
        <taxon>Nematoda</taxon>
        <taxon>Chromadorea</taxon>
        <taxon>Rhabditida</taxon>
        <taxon>Tylenchina</taxon>
        <taxon>Tylenchomorpha</taxon>
        <taxon>Tylenchoidea</taxon>
        <taxon>Heteroderidae</taxon>
        <taxon>Heteroderinae</taxon>
        <taxon>Heterodera</taxon>
    </lineage>
</organism>
<feature type="compositionally biased region" description="Low complexity" evidence="11">
    <location>
        <begin position="108"/>
        <end position="123"/>
    </location>
</feature>
<feature type="region of interest" description="Disordered" evidence="11">
    <location>
        <begin position="107"/>
        <end position="159"/>
    </location>
</feature>
<dbReference type="PROSITE" id="PS50215">
    <property type="entry name" value="ADAM_MEPRO"/>
    <property type="match status" value="1"/>
</dbReference>
<dbReference type="InterPro" id="IPR001590">
    <property type="entry name" value="Peptidase_M12B"/>
</dbReference>
<accession>A0ABD2IL92</accession>
<dbReference type="InterPro" id="IPR050439">
    <property type="entry name" value="ADAMTS_ADAMTS-like"/>
</dbReference>
<evidence type="ECO:0000256" key="2">
    <source>
        <dbReference type="ARBA" id="ARBA00022525"/>
    </source>
</evidence>
<dbReference type="PANTHER" id="PTHR13723">
    <property type="entry name" value="ADAMTS A DISINTEGRIN AND METALLOPROTEASE WITH THROMBOSPONDIN MOTIFS PROTEASE"/>
    <property type="match status" value="1"/>
</dbReference>
<feature type="binding site" evidence="10">
    <location>
        <position position="561"/>
    </location>
    <ligand>
        <name>Zn(2+)</name>
        <dbReference type="ChEBI" id="CHEBI:29105"/>
        <note>catalytic</note>
    </ligand>
</feature>
<comment type="subcellular location">
    <subcellularLocation>
        <location evidence="1">Secreted</location>
    </subcellularLocation>
</comment>
<evidence type="ECO:0000256" key="3">
    <source>
        <dbReference type="ARBA" id="ARBA00022670"/>
    </source>
</evidence>
<dbReference type="GO" id="GO:0006508">
    <property type="term" value="P:proteolysis"/>
    <property type="evidence" value="ECO:0007669"/>
    <property type="project" value="UniProtKB-KW"/>
</dbReference>
<dbReference type="Pfam" id="PF25379">
    <property type="entry name" value="Adt-1"/>
    <property type="match status" value="1"/>
</dbReference>
<comment type="caution">
    <text evidence="14">The sequence shown here is derived from an EMBL/GenBank/DDBJ whole genome shotgun (WGS) entry which is preliminary data.</text>
</comment>
<dbReference type="Pfam" id="PF01421">
    <property type="entry name" value="Reprolysin"/>
    <property type="match status" value="1"/>
</dbReference>
<dbReference type="PANTHER" id="PTHR13723:SF200">
    <property type="entry name" value="ADAM METALLOPEPTIDASE WITH THROMBOSPONDIN TYPE 1 MOTIF B, ISOFORM B"/>
    <property type="match status" value="1"/>
</dbReference>
<protein>
    <recommendedName>
        <fullName evidence="13">Peptidase M12B domain-containing protein</fullName>
    </recommendedName>
</protein>
<proteinExistence type="predicted"/>
<dbReference type="InterPro" id="IPR036383">
    <property type="entry name" value="TSP1_rpt_sf"/>
</dbReference>
<feature type="chain" id="PRO_5044849154" description="Peptidase M12B domain-containing protein" evidence="12">
    <location>
        <begin position="23"/>
        <end position="1464"/>
    </location>
</feature>
<feature type="domain" description="Peptidase M12B" evidence="13">
    <location>
        <begin position="411"/>
        <end position="607"/>
    </location>
</feature>
<feature type="region of interest" description="Disordered" evidence="11">
    <location>
        <begin position="957"/>
        <end position="1061"/>
    </location>
</feature>
<evidence type="ECO:0000256" key="12">
    <source>
        <dbReference type="SAM" id="SignalP"/>
    </source>
</evidence>
<sequence length="1464" mass="161742">MGQNWLAGIWLGVVLLTDTVHPQHPLRLTDLRPNFAMLTNPSHPIPFSAFIRPVLFLIVRPLPLFPLSPRANRLGRISSSSSIVHPHQPSNPYKNCHFLNYLPHRMDSPSSSSSHPPSSSSSSCWHGHRPRRMSSTPITAKHQHKQQQQNSFSSSSPPLPSSFFSSSIIPPRRLPSSVLLLVITTLLISVQNGLCMISFFSPDDLKYTFGVDHLSRVPPHRLVTPRLIVRPRPVRPDDPLFDLYLQMADDEQPLLLPLHSITDQLLADQLTVVRRTRPDGGGHFLLGRESRAMVDDCHFHHQSEHILASISNCDELELKGTIIRNGSVHVLHPIPAHHFPRVRRSTSDGATATALHVLYRRDAVATVKNGTGEDFCGIENTISSDEMAENEAGIHEDAFVVGQRLMREGELTVELAVFVDEQLWRHFSSKYGAYAWQKLQQYTLTMLSNIQIMYRQPTSVPSLTFRVVRYEVYQTQPSAIASYLHENGNAQHYLDLFCRYQRNLGAREWDHALMLTGFDIHRGYGATSISGIARLDGMCDSWNSCTLAEGLDFTSAFIGTHELGHAVGMRHDEPYCPGTHIMSASLGPGKVTWSSCSTRDYQMFIQRLDARQNNCMRSSLLREQLTITESAKPGQVYDAHEQCRLMHGPSYVQVSPRHDHYDGVCHMMWCGQSNYGRIITSHPALEGTVCGTNQWCSLGRCVPWGSGGGGFATPLAPRPPLQPQPVATVPMLTTVMPATTVSSNAAWNARQEEIRAKYMRTLAEWRARTERERADYELWRNRSQVDGQWSDWSPFECHQCFCSDISGAIGVTLSERNCSNPAPQNGGAECSGPAHRAAVCSRKCPQERQSVNQYISAKCTEHQRVRQDPELTGTGSQLTRFPQRACKVFCDVKNEGGAPRNYRFYGDDLPDGAPCGWNRYCLNGECTIVHKYFWRDCLRQLTITTPASTIATPAPFRRVTSGEKSPSDNDQRVLSDGESLSDSDRRVLSDGESLSDSDTKILSGGESPIDSDRQILSDGDSPTGGSDRRILSDGELPGDNDRRVLSDGESPGDAGDSGIPSGVLVGPKRWRDLLALSCDSSLLLIAEYGEHCPAKEERCPTNSVDEPKTAAQLNVPRHFAIGQWEQWSSWSPCTASCGNAGVQFRSRVCPAGGRCDGGPSSESQPCNRISCPATLAGDAAKWSEWSPWTRCSVSCGRGSQARYRRCTTTPSTLTQHIVSYTCSPGKSIEIRKCEEALCEQQQQQRRKYGQWTEWSAWSACSSSCGPGSSVRTRTCSQEPCDGMSQQKLACNLKDCATWSQWGAWSDCSLLCGKGMRSRSRTCPAGSSCPGLGIEQQSCNEQSCDLLLSAADSQAPLWSVWGEWGPCSVSCGNGVRRRTRACHRGSCPGSHFESAMCNEAECAVPDAAWGGWGYWSPCSEPCGAVGMRRRVRKCYGSGKCPGDDVQREQCVAIAGDGGGERHKCP</sequence>
<keyword evidence="2" id="KW-0964">Secreted</keyword>
<dbReference type="GO" id="GO:0046872">
    <property type="term" value="F:metal ion binding"/>
    <property type="evidence" value="ECO:0007669"/>
    <property type="project" value="UniProtKB-KW"/>
</dbReference>
<dbReference type="InterPro" id="IPR024079">
    <property type="entry name" value="MetalloPept_cat_dom_sf"/>
</dbReference>
<feature type="active site" evidence="10">
    <location>
        <position position="562"/>
    </location>
</feature>
<evidence type="ECO:0000256" key="8">
    <source>
        <dbReference type="ARBA" id="ARBA00023157"/>
    </source>
</evidence>
<dbReference type="Proteomes" id="UP001620626">
    <property type="component" value="Unassembled WGS sequence"/>
</dbReference>
<evidence type="ECO:0000256" key="1">
    <source>
        <dbReference type="ARBA" id="ARBA00004613"/>
    </source>
</evidence>
<evidence type="ECO:0000256" key="4">
    <source>
        <dbReference type="ARBA" id="ARBA00022723"/>
    </source>
</evidence>
<keyword evidence="7" id="KW-0482">Metalloprotease</keyword>
<feature type="binding site" evidence="10">
    <location>
        <position position="571"/>
    </location>
    <ligand>
        <name>Zn(2+)</name>
        <dbReference type="ChEBI" id="CHEBI:29105"/>
        <note>catalytic</note>
    </ligand>
</feature>
<reference evidence="14 15" key="1">
    <citation type="submission" date="2024-10" db="EMBL/GenBank/DDBJ databases">
        <authorList>
            <person name="Kim D."/>
        </authorList>
    </citation>
    <scope>NUCLEOTIDE SEQUENCE [LARGE SCALE GENOMIC DNA]</scope>
    <source>
        <strain evidence="14">BH-2024</strain>
    </source>
</reference>
<evidence type="ECO:0000256" key="6">
    <source>
        <dbReference type="ARBA" id="ARBA00022833"/>
    </source>
</evidence>
<feature type="binding site" evidence="10">
    <location>
        <position position="565"/>
    </location>
    <ligand>
        <name>Zn(2+)</name>
        <dbReference type="ChEBI" id="CHEBI:29105"/>
        <note>catalytic</note>
    </ligand>
</feature>
<keyword evidence="12" id="KW-0732">Signal</keyword>
<evidence type="ECO:0000313" key="15">
    <source>
        <dbReference type="Proteomes" id="UP001620626"/>
    </source>
</evidence>
<feature type="compositionally biased region" description="Basic and acidic residues" evidence="11">
    <location>
        <begin position="965"/>
        <end position="975"/>
    </location>
</feature>
<evidence type="ECO:0000259" key="13">
    <source>
        <dbReference type="PROSITE" id="PS50215"/>
    </source>
</evidence>
<dbReference type="SMART" id="SM00209">
    <property type="entry name" value="TSP1"/>
    <property type="match status" value="7"/>
</dbReference>